<evidence type="ECO:0000313" key="2">
    <source>
        <dbReference type="EMBL" id="MDO3638290.1"/>
    </source>
</evidence>
<sequence length="990" mass="102120">MAAAQNRQARRRQRRDDKSARSCQQNPLPASTALERIPASAPMPGYARFIGRVGALAVALGVGAAVATGYGVPVAHAEDTTQSSNDNKGDGESGQDNDDNENDDQGDDDDDGDSLDAGGGDETVGDDEEGDDSQAELSDGDLETNAGIGNDEQQGQNGGNHLLQGDPIGETPPPAEPPVDLTPPVDATPPAPLADPPPAAPAPEVPKPPAEPIQPAVGDGNPAAEQKELESGGGAPLDADTGPSGVEQLLDGATPVEFTVEELDGGANRLTTFNVEDSQSFSALIAPEPNIIEPEHPDLWAGIATIPGVAARLAYTVAAAFLSPFVVGGPTAPVQPPVLWAVLAWVRREFQRTLFNETPTAMNDPAVTTSEDVAVTISPLANDFDTDEDPLTVTDYTQPEHGTVTYNAVTKQFTYTPDENFHGTDTFEYAVSDHAGAPHWHGILGGLYNVGHQDTATVTVTVAAVDDAATMGPDAAPVDEDTTKVLDPVVLLQNDTDPDGPLTFTGVGNASDGATVTYDNGAINYKPAPNFNGTATFDYYATDPDGNINTGTVTMTVNQVDDGATMGPDAAPVDEDSTKVLDPTVLLQNDTDPDGPLTFTGVGNASDGATVTYENGAINYTPADGFTGDATFEYYATDPDGNINTGIVTMTVVPTDAAPTVFTEEAVVAVGDGPFGVALSPDGQRAYVADRFGGTVSVVDIDPDSPTYNQVIATITVPGEKLAVAVNDTHAFVTNTGGSTITVIDADPNSQTYNQVIGSPITVGARPSEMAFSADGTRLYVTNQSSDNVSVVDVDPNSASFGQVIATIPVGDAPRYVAVTPDGTRAYVTNAFSNNVVVIDVDPSSPTYHQAIGNPIAVNGPSYGVAINPDGTRAYVTNYQAGTVTVIDTNPDSPTYNQIVGDPIQVGAQPLGIAVSPDGTRAYTANQAASSISVIDIDPTSPTFNQVIATVPGLPVATGLVVNADGSRIYVANQGNDSLSVISATNPTTA</sequence>
<feature type="compositionally biased region" description="Low complexity" evidence="1">
    <location>
        <begin position="147"/>
        <end position="169"/>
    </location>
</feature>
<dbReference type="NCBIfam" id="NF012211">
    <property type="entry name" value="tand_rpt_95"/>
    <property type="match status" value="3"/>
</dbReference>
<feature type="compositionally biased region" description="Acidic residues" evidence="1">
    <location>
        <begin position="93"/>
        <end position="114"/>
    </location>
</feature>
<dbReference type="PANTHER" id="PTHR47197">
    <property type="entry name" value="PROTEIN NIRF"/>
    <property type="match status" value="1"/>
</dbReference>
<dbReference type="Gene3D" id="2.60.40.2810">
    <property type="match status" value="2"/>
</dbReference>
<protein>
    <submittedName>
        <fullName evidence="2">Ig-like domain-containing protein</fullName>
    </submittedName>
</protein>
<dbReference type="Pfam" id="PF10282">
    <property type="entry name" value="Lactonase"/>
    <property type="match status" value="2"/>
</dbReference>
<evidence type="ECO:0000256" key="1">
    <source>
        <dbReference type="SAM" id="MobiDB-lite"/>
    </source>
</evidence>
<evidence type="ECO:0000313" key="3">
    <source>
        <dbReference type="Proteomes" id="UP001168823"/>
    </source>
</evidence>
<feature type="compositionally biased region" description="Pro residues" evidence="1">
    <location>
        <begin position="170"/>
        <end position="212"/>
    </location>
</feature>
<dbReference type="SUPFAM" id="SSF63825">
    <property type="entry name" value="YWTD domain"/>
    <property type="match status" value="1"/>
</dbReference>
<dbReference type="InterPro" id="IPR015943">
    <property type="entry name" value="WD40/YVTN_repeat-like_dom_sf"/>
</dbReference>
<feature type="region of interest" description="Disordered" evidence="1">
    <location>
        <begin position="77"/>
        <end position="247"/>
    </location>
</feature>
<dbReference type="Gene3D" id="2.130.10.10">
    <property type="entry name" value="YVTN repeat-like/Quinoprotein amine dehydrogenase"/>
    <property type="match status" value="3"/>
</dbReference>
<dbReference type="InterPro" id="IPR011048">
    <property type="entry name" value="Haem_d1_sf"/>
</dbReference>
<dbReference type="Pfam" id="PF17963">
    <property type="entry name" value="Big_9"/>
    <property type="match status" value="3"/>
</dbReference>
<dbReference type="PANTHER" id="PTHR47197:SF3">
    <property type="entry name" value="DIHYDRO-HEME D1 DEHYDROGENASE"/>
    <property type="match status" value="1"/>
</dbReference>
<accession>A0ABT8UNC0</accession>
<organism evidence="2 3">
    <name type="scientific">Mycolicibacterium arseniciresistens</name>
    <dbReference type="NCBI Taxonomy" id="3062257"/>
    <lineage>
        <taxon>Bacteria</taxon>
        <taxon>Bacillati</taxon>
        <taxon>Actinomycetota</taxon>
        <taxon>Actinomycetes</taxon>
        <taxon>Mycobacteriales</taxon>
        <taxon>Mycobacteriaceae</taxon>
        <taxon>Mycolicibacterium</taxon>
    </lineage>
</organism>
<dbReference type="SUPFAM" id="SSF51004">
    <property type="entry name" value="C-terminal (heme d1) domain of cytochrome cd1-nitrite reductase"/>
    <property type="match status" value="1"/>
</dbReference>
<proteinExistence type="predicted"/>
<feature type="compositionally biased region" description="Acidic residues" evidence="1">
    <location>
        <begin position="123"/>
        <end position="142"/>
    </location>
</feature>
<dbReference type="EMBL" id="JAUMSQ010000192">
    <property type="protein sequence ID" value="MDO3638290.1"/>
    <property type="molecule type" value="Genomic_DNA"/>
</dbReference>
<keyword evidence="3" id="KW-1185">Reference proteome</keyword>
<dbReference type="InterPro" id="IPR051200">
    <property type="entry name" value="Host-pathogen_enzymatic-act"/>
</dbReference>
<dbReference type="InterPro" id="IPR019405">
    <property type="entry name" value="Lactonase_7-beta_prop"/>
</dbReference>
<gene>
    <name evidence="2" type="ORF">Q2100_21300</name>
</gene>
<name>A0ABT8UNC0_9MYCO</name>
<feature type="region of interest" description="Disordered" evidence="1">
    <location>
        <begin position="1"/>
        <end position="39"/>
    </location>
</feature>
<dbReference type="Proteomes" id="UP001168823">
    <property type="component" value="Unassembled WGS sequence"/>
</dbReference>
<comment type="caution">
    <text evidence="2">The sequence shown here is derived from an EMBL/GenBank/DDBJ whole genome shotgun (WGS) entry which is preliminary data.</text>
</comment>
<dbReference type="NCBIfam" id="TIGR02276">
    <property type="entry name" value="beta_rpt_yvtn"/>
    <property type="match status" value="1"/>
</dbReference>
<dbReference type="RefSeq" id="WP_302915657.1">
    <property type="nucleotide sequence ID" value="NZ_JAUMSQ010000192.1"/>
</dbReference>
<dbReference type="InterPro" id="IPR011964">
    <property type="entry name" value="YVTN_b-propeller_repeat"/>
</dbReference>
<reference evidence="2" key="1">
    <citation type="submission" date="2023-07" db="EMBL/GenBank/DDBJ databases">
        <title>Mycolicibacterium sp. nov., a novel bacterial species.</title>
        <authorList>
            <person name="Cao Y."/>
        </authorList>
    </citation>
    <scope>NUCLEOTIDE SEQUENCE</scope>
    <source>
        <strain evidence="2">KC 300</strain>
    </source>
</reference>